<feature type="compositionally biased region" description="Low complexity" evidence="2">
    <location>
        <begin position="871"/>
        <end position="898"/>
    </location>
</feature>
<feature type="domain" description="Core-binding (CB)" evidence="3">
    <location>
        <begin position="1"/>
        <end position="82"/>
    </location>
</feature>
<comment type="caution">
    <text evidence="4">The sequence shown here is derived from an EMBL/GenBank/DDBJ whole genome shotgun (WGS) entry which is preliminary data.</text>
</comment>
<feature type="region of interest" description="Disordered" evidence="2">
    <location>
        <begin position="1602"/>
        <end position="1642"/>
    </location>
</feature>
<protein>
    <recommendedName>
        <fullName evidence="3">Core-binding (CB) domain-containing protein</fullName>
    </recommendedName>
</protein>
<keyword evidence="1" id="KW-0238">DNA-binding</keyword>
<evidence type="ECO:0000313" key="4">
    <source>
        <dbReference type="EMBL" id="OLP75762.1"/>
    </source>
</evidence>
<dbReference type="EMBL" id="LSRX01002291">
    <property type="protein sequence ID" value="OLP75762.1"/>
    <property type="molecule type" value="Genomic_DNA"/>
</dbReference>
<dbReference type="InterPro" id="IPR010998">
    <property type="entry name" value="Integrase_recombinase_N"/>
</dbReference>
<accession>A0A1Q9BYK6</accession>
<dbReference type="OrthoDB" id="417569at2759"/>
<feature type="region of interest" description="Disordered" evidence="2">
    <location>
        <begin position="546"/>
        <end position="569"/>
    </location>
</feature>
<evidence type="ECO:0000256" key="1">
    <source>
        <dbReference type="ARBA" id="ARBA00023125"/>
    </source>
</evidence>
<feature type="compositionally biased region" description="Polar residues" evidence="2">
    <location>
        <begin position="902"/>
        <end position="912"/>
    </location>
</feature>
<name>A0A1Q9BYK6_SYMMI</name>
<keyword evidence="5" id="KW-1185">Reference proteome</keyword>
<gene>
    <name evidence="4" type="ORF">AK812_SmicGene44394</name>
</gene>
<evidence type="ECO:0000256" key="2">
    <source>
        <dbReference type="SAM" id="MobiDB-lite"/>
    </source>
</evidence>
<feature type="region of interest" description="Disordered" evidence="2">
    <location>
        <begin position="869"/>
        <end position="913"/>
    </location>
</feature>
<sequence length="1688" mass="184279">MLAVVRKFAPSTLERYLRIAQQFLGFLEASGVAFSQVSLAAVLDYLAAARASRSQDLEIHRISATSAIKALRWFHKLSQWEQLAQAMRSPVISAYSSQSTAKDRKEAMPIPMALVAAWEQRVCDPTAPLCTVLCLGAALLATHASLRFGDIQRVDFSSLSLTSAALHGICFATKTTSKGQPFAVTIAGLTGRDSSSCWPLHWLSALHRAASPFREQDGDPDFLWVSTAPERTQLLELAPASYCTAMLVLRWAATLPWLPRPAGLTSHEALQLTLHSMKSTVLAAAAQLRLSKDIRLSQGHHRDSAALYSRNDTFDSLFAQRRLALALSRGWRPQRSMARGGQAPVPEPPFALPFAEPLAELPADVLLQGTWSFFATRHETLQAALPLAHSTKATRAPLSPPTSPRSPSFESASLSDPCSDEEARMVERAALRRQSSLRYSVRQPFFCLLAVTMADASAIVSLEAPQALKQLLASLQVPDALVTALQGAGIDTVPDFAFAYATTQDLDVFCSDEHAELWETLGVSDPQHSSAMARLRRALHKAKHLTEASDSAPASSASAAPSTAQLQPNAWAEHAPPRLDSASIAQLVKDFQQNYPGEHLDADAMPSVRLLSIVHRWFVPGNAISWVPWQLRLSEKQYQEIIESRTAKTLRTEAAFLSTALFDDTPEMPVDHLRLSPAWLGRIQTVFRNAIALCKGAHLQRLKAYDKKILDFATQAPSDASLRTVSTSELVSADRKLWKEISTLYASGWTLDDALHELTTVRSDVGNLLQLRARPPPPPLRPPRDPNAPLRGKGKTGKGKTGKGNAPPLKRKTPGTSAPPDNAPLDLVKSHGNKTFCIRWNKGKGACTNKQCKYLHACAYRLPNGEPCTSPAPHSTPAPRSAAAPPPASQSKSKASAPQGDPPSTAQSSQTHVVAAPSLPISAEDQDMDSYSESSDLSHDPPEAPRFLVFWPWNDSATPQVDRLHFPAPASPWDQRSLEPLATAAWSGMLGALALLTNTSAYSASDHALLHCLVRAAHLQGAHVFFWYPQPCSADTEAAYVHLCQELATRCVWLASPHAKPQLLCTTDDAAAALPSAEDPWSRLMHIIAKNCTATLKMPVSIDRLTRYMPSHFLPRRPAVCDGAGLFSTADHTANNVSTKPKPLKAIASTFLTYLKSHGLVSHIRSQLESDDSTAPLSDEQGLVLAEIIRQRLAPQSDPGTFHEIAPGQPFRLNVLQCLASALQDKDAALPELLAEGVPTGAFEPLPSSGQWTPAQPELDFAHDFSPAPLEHCRGNWLAAESNQELLEQLVKDEVEKGFVKHFPGDEASAAQHWPQGTAIGKLNIVMAEGHAKLDKLRDQLAHLQQQSKVPRKALEGMLGSWLPRNAQLLEVGSIKVHLRKESKFVLAWLAQCFAHEQPRSLRTAPRLQCYSAADAFADTARMGIGGWLSTSTHFLWFSEVFTAEQVREQWPQLHGSMQPYIGCFETLAQLALAQCTWHCLRSKHVKFVLPSATDNTSAESGLNKLFSTAEPLGLFLRTWGPAKSTSGSLSSEIKAAATTRLNQLQKAACISSSDWIIQKWPERAALRTPHHETLLNPKKLQHHQSRLGSWRTVSQLWLSPRAPDSTLPTRTSNGGRYMPVPDEELNSPGEAEAPPEEDSPRTFATRHTIFGFGDFPPKHVEVEIPEADGVACGELVLQALTECLHGS</sequence>
<reference evidence="4 5" key="1">
    <citation type="submission" date="2016-02" db="EMBL/GenBank/DDBJ databases">
        <title>Genome analysis of coral dinoflagellate symbionts highlights evolutionary adaptations to a symbiotic lifestyle.</title>
        <authorList>
            <person name="Aranda M."/>
            <person name="Li Y."/>
            <person name="Liew Y.J."/>
            <person name="Baumgarten S."/>
            <person name="Simakov O."/>
            <person name="Wilson M."/>
            <person name="Piel J."/>
            <person name="Ashoor H."/>
            <person name="Bougouffa S."/>
            <person name="Bajic V.B."/>
            <person name="Ryu T."/>
            <person name="Ravasi T."/>
            <person name="Bayer T."/>
            <person name="Micklem G."/>
            <person name="Kim H."/>
            <person name="Bhak J."/>
            <person name="Lajeunesse T.C."/>
            <person name="Voolstra C.R."/>
        </authorList>
    </citation>
    <scope>NUCLEOTIDE SEQUENCE [LARGE SCALE GENOMIC DNA]</scope>
    <source>
        <strain evidence="4 5">CCMP2467</strain>
    </source>
</reference>
<evidence type="ECO:0000259" key="3">
    <source>
        <dbReference type="PROSITE" id="PS51900"/>
    </source>
</evidence>
<dbReference type="Proteomes" id="UP000186817">
    <property type="component" value="Unassembled WGS sequence"/>
</dbReference>
<evidence type="ECO:0000313" key="5">
    <source>
        <dbReference type="Proteomes" id="UP000186817"/>
    </source>
</evidence>
<feature type="compositionally biased region" description="Basic residues" evidence="2">
    <location>
        <begin position="792"/>
        <end position="801"/>
    </location>
</feature>
<dbReference type="Gene3D" id="1.10.150.130">
    <property type="match status" value="1"/>
</dbReference>
<feature type="compositionally biased region" description="Low complexity" evidence="2">
    <location>
        <begin position="548"/>
        <end position="562"/>
    </location>
</feature>
<feature type="region of interest" description="Disordered" evidence="2">
    <location>
        <begin position="392"/>
        <end position="419"/>
    </location>
</feature>
<dbReference type="InterPro" id="IPR044068">
    <property type="entry name" value="CB"/>
</dbReference>
<dbReference type="PROSITE" id="PS51900">
    <property type="entry name" value="CB"/>
    <property type="match status" value="1"/>
</dbReference>
<proteinExistence type="predicted"/>
<feature type="region of interest" description="Disordered" evidence="2">
    <location>
        <begin position="768"/>
        <end position="829"/>
    </location>
</feature>
<dbReference type="GO" id="GO:0003677">
    <property type="term" value="F:DNA binding"/>
    <property type="evidence" value="ECO:0007669"/>
    <property type="project" value="UniProtKB-KW"/>
</dbReference>
<organism evidence="4 5">
    <name type="scientific">Symbiodinium microadriaticum</name>
    <name type="common">Dinoflagellate</name>
    <name type="synonym">Zooxanthella microadriatica</name>
    <dbReference type="NCBI Taxonomy" id="2951"/>
    <lineage>
        <taxon>Eukaryota</taxon>
        <taxon>Sar</taxon>
        <taxon>Alveolata</taxon>
        <taxon>Dinophyceae</taxon>
        <taxon>Suessiales</taxon>
        <taxon>Symbiodiniaceae</taxon>
        <taxon>Symbiodinium</taxon>
    </lineage>
</organism>